<dbReference type="OrthoDB" id="6400110at2"/>
<dbReference type="InterPro" id="IPR007335">
    <property type="entry name" value="DUF413"/>
</dbReference>
<evidence type="ECO:0000256" key="2">
    <source>
        <dbReference type="ARBA" id="ARBA00093628"/>
    </source>
</evidence>
<dbReference type="EMBL" id="MSCP01000002">
    <property type="protein sequence ID" value="PQJ88062.1"/>
    <property type="molecule type" value="Genomic_DNA"/>
</dbReference>
<proteinExistence type="inferred from homology"/>
<organism evidence="4 5">
    <name type="scientific">Aliivibrio sifiae</name>
    <dbReference type="NCBI Taxonomy" id="566293"/>
    <lineage>
        <taxon>Bacteria</taxon>
        <taxon>Pseudomonadati</taxon>
        <taxon>Pseudomonadota</taxon>
        <taxon>Gammaproteobacteria</taxon>
        <taxon>Vibrionales</taxon>
        <taxon>Vibrionaceae</taxon>
        <taxon>Aliivibrio</taxon>
    </lineage>
</organism>
<evidence type="ECO:0000256" key="1">
    <source>
        <dbReference type="ARBA" id="ARBA00093464"/>
    </source>
</evidence>
<evidence type="ECO:0000256" key="3">
    <source>
        <dbReference type="SAM" id="MobiDB-lite"/>
    </source>
</evidence>
<protein>
    <recommendedName>
        <fullName evidence="2">Macrodomain Ori protein</fullName>
    </recommendedName>
</protein>
<feature type="region of interest" description="Disordered" evidence="3">
    <location>
        <begin position="113"/>
        <end position="132"/>
    </location>
</feature>
<gene>
    <name evidence="4" type="ORF">BTO23_17690</name>
</gene>
<reference evidence="4 5" key="1">
    <citation type="submission" date="2016-12" db="EMBL/GenBank/DDBJ databases">
        <title>Diversity of luminous bacteria.</title>
        <authorList>
            <person name="Yoshizawa S."/>
            <person name="Kogure K."/>
        </authorList>
    </citation>
    <scope>NUCLEOTIDE SEQUENCE [LARGE SCALE GENOMIC DNA]</scope>
    <source>
        <strain evidence="4 5">NBRC 105001</strain>
    </source>
</reference>
<name>A0A2S7XAC0_9GAMM</name>
<dbReference type="Pfam" id="PF04219">
    <property type="entry name" value="DUF413"/>
    <property type="match status" value="1"/>
</dbReference>
<accession>A0A2S7XAC0</accession>
<sequence>MYNGLTLNYIYLFCGHEEASMRTLTKFYDDKNFKRGFSRSGFTIREALILETYGRTMQSLLNGIMMPESEAEQRFVEQIQHQPAAISEFAQCWLKYQNKINFKPKYYTLCGTQRSSDDSSDDHSDSSSDDLD</sequence>
<dbReference type="NCBIfam" id="NF008256">
    <property type="entry name" value="PRK11027.2-3"/>
    <property type="match status" value="1"/>
</dbReference>
<dbReference type="Proteomes" id="UP000239273">
    <property type="component" value="Unassembled WGS sequence"/>
</dbReference>
<evidence type="ECO:0000313" key="5">
    <source>
        <dbReference type="Proteomes" id="UP000239273"/>
    </source>
</evidence>
<dbReference type="AlphaFoldDB" id="A0A2S7XAC0"/>
<feature type="compositionally biased region" description="Basic and acidic residues" evidence="3">
    <location>
        <begin position="115"/>
        <end position="126"/>
    </location>
</feature>
<comment type="caution">
    <text evidence="4">The sequence shown here is derived from an EMBL/GenBank/DDBJ whole genome shotgun (WGS) entry which is preliminary data.</text>
</comment>
<dbReference type="RefSeq" id="WP_081091583.1">
    <property type="nucleotide sequence ID" value="NZ_BSOU01000001.1"/>
</dbReference>
<evidence type="ECO:0000313" key="4">
    <source>
        <dbReference type="EMBL" id="PQJ88062.1"/>
    </source>
</evidence>
<comment type="similarity">
    <text evidence="1">Belongs to the MaoP family.</text>
</comment>